<keyword evidence="11 14" id="KW-0472">Membrane</keyword>
<dbReference type="PROSITE" id="PS52016">
    <property type="entry name" value="TONB_DEPENDENT_REC_3"/>
    <property type="match status" value="1"/>
</dbReference>
<keyword evidence="9" id="KW-0406">Ion transport</keyword>
<evidence type="ECO:0000313" key="19">
    <source>
        <dbReference type="EMBL" id="MCR2745553.1"/>
    </source>
</evidence>
<evidence type="ECO:0000256" key="16">
    <source>
        <dbReference type="SAM" id="MobiDB-lite"/>
    </source>
</evidence>
<keyword evidence="8" id="KW-0408">Iron</keyword>
<evidence type="ECO:0000256" key="6">
    <source>
        <dbReference type="ARBA" id="ARBA00022692"/>
    </source>
</evidence>
<dbReference type="Gene3D" id="3.55.50.30">
    <property type="match status" value="1"/>
</dbReference>
<dbReference type="InterPro" id="IPR037066">
    <property type="entry name" value="Plug_dom_sf"/>
</dbReference>
<dbReference type="RefSeq" id="WP_257510800.1">
    <property type="nucleotide sequence ID" value="NZ_JANKHG010000014.1"/>
</dbReference>
<dbReference type="Pfam" id="PF07715">
    <property type="entry name" value="Plug"/>
    <property type="match status" value="1"/>
</dbReference>
<evidence type="ECO:0000256" key="14">
    <source>
        <dbReference type="PROSITE-ProRule" id="PRU01360"/>
    </source>
</evidence>
<dbReference type="Pfam" id="PF07660">
    <property type="entry name" value="STN"/>
    <property type="match status" value="1"/>
</dbReference>
<sequence>MKSHRLRMRALTLAMSMALSSGPALAQQTPNNTTQQVSMSNQNLDRALTQWASTYNTQLVVDQSIVKDLQAPALNGWYTARQALNLLLAGSGLQVFESNGNYVVNKPAPSTTSNNTPRLSSVVVSASGFEQDLTQAPASISVISREELETKQFRDLAEALKDVEGIDVRGSTGKTGGLNISIRGLPSDYTLVLIDGRRQNTAGDVTPNGFGDALTSLIPPLSAIERIEVIRGPMSTLYGSDALGGVINIITRKVGKTWGGSVQLETGIPENSDEGGTQKQSFYVSGPLVENTLGLAIRGSLFRRDESTLEPSNPGGTISRRGPSPVETRQHNLGFRLTATPNTRNDLWLDFESYRTNYDNDECQLGTRDFLNCNTGAPSNTASGYADSLSFNRQQFVLGHTTRMQFGTLESSLTRSVTETEGRTIPTTARPAGDLSIGTARRLETSNTILDTKLVTPVGDQHVVTAGAQYWDAELEDGLVPNPYTQTTWALFAEDEWRLRDDLALTLGLRQDQHDAFGGNLSPRAYLVWNTSDTWTLKGGVSRGFRAPRLNQLADGISGITGQGTVVSIGNPALQPEISTNTEFGALYDNQAGFTVSSTLFYNRIKDIISSNGGDCTSTAIPTCSFNPTATFPVNRDRADTYGLELATRIPIAEQWSANLNYTFTETELVEDGRNVGELSDTAKHIANAALRWDASDKWNWSLRGEYRGESRRFDGDPAALTGNSLNEFRALGDLKGYTIFSLAGQYKVSNNVTLNSTLFNLLDKDFREFTPYSDINGNTVFGSPYFRSAQSTKGTLPGGRTLWLSANVTF</sequence>
<evidence type="ECO:0000256" key="17">
    <source>
        <dbReference type="SAM" id="SignalP"/>
    </source>
</evidence>
<evidence type="ECO:0000256" key="1">
    <source>
        <dbReference type="ARBA" id="ARBA00004571"/>
    </source>
</evidence>
<comment type="caution">
    <text evidence="19">The sequence shown here is derived from an EMBL/GenBank/DDBJ whole genome shotgun (WGS) entry which is preliminary data.</text>
</comment>
<reference evidence="19" key="1">
    <citation type="submission" date="2022-07" db="EMBL/GenBank/DDBJ databases">
        <authorList>
            <person name="Xamxidin M."/>
        </authorList>
    </citation>
    <scope>NUCLEOTIDE SEQUENCE</scope>
    <source>
        <strain evidence="19">YS8-69</strain>
    </source>
</reference>
<dbReference type="InterPro" id="IPR000531">
    <property type="entry name" value="Beta-barrel_TonB"/>
</dbReference>
<evidence type="ECO:0000256" key="12">
    <source>
        <dbReference type="ARBA" id="ARBA00023170"/>
    </source>
</evidence>
<evidence type="ECO:0000256" key="13">
    <source>
        <dbReference type="ARBA" id="ARBA00023237"/>
    </source>
</evidence>
<organism evidence="19 20">
    <name type="scientific">Limnobacter parvus</name>
    <dbReference type="NCBI Taxonomy" id="2939690"/>
    <lineage>
        <taxon>Bacteria</taxon>
        <taxon>Pseudomonadati</taxon>
        <taxon>Pseudomonadota</taxon>
        <taxon>Betaproteobacteria</taxon>
        <taxon>Burkholderiales</taxon>
        <taxon>Burkholderiaceae</taxon>
        <taxon>Limnobacter</taxon>
    </lineage>
</organism>
<evidence type="ECO:0000256" key="3">
    <source>
        <dbReference type="ARBA" id="ARBA00022448"/>
    </source>
</evidence>
<evidence type="ECO:0000256" key="10">
    <source>
        <dbReference type="ARBA" id="ARBA00023077"/>
    </source>
</evidence>
<dbReference type="SUPFAM" id="SSF56935">
    <property type="entry name" value="Porins"/>
    <property type="match status" value="1"/>
</dbReference>
<feature type="signal peptide" evidence="17">
    <location>
        <begin position="1"/>
        <end position="26"/>
    </location>
</feature>
<dbReference type="CDD" id="cd01347">
    <property type="entry name" value="ligand_gated_channel"/>
    <property type="match status" value="1"/>
</dbReference>
<accession>A0ABT1XE55</accession>
<dbReference type="PANTHER" id="PTHR30069:SF53">
    <property type="entry name" value="COLICIN I RECEPTOR-RELATED"/>
    <property type="match status" value="1"/>
</dbReference>
<evidence type="ECO:0000256" key="2">
    <source>
        <dbReference type="ARBA" id="ARBA00009810"/>
    </source>
</evidence>
<dbReference type="InterPro" id="IPR011662">
    <property type="entry name" value="Secretin/TonB_short_N"/>
</dbReference>
<keyword evidence="5" id="KW-0410">Iron transport</keyword>
<evidence type="ECO:0000313" key="20">
    <source>
        <dbReference type="Proteomes" id="UP001165267"/>
    </source>
</evidence>
<comment type="subcellular location">
    <subcellularLocation>
        <location evidence="1 14">Cell outer membrane</location>
        <topology evidence="1 14">Multi-pass membrane protein</topology>
    </subcellularLocation>
</comment>
<evidence type="ECO:0000256" key="8">
    <source>
        <dbReference type="ARBA" id="ARBA00023004"/>
    </source>
</evidence>
<feature type="region of interest" description="Disordered" evidence="16">
    <location>
        <begin position="305"/>
        <end position="328"/>
    </location>
</feature>
<evidence type="ECO:0000256" key="9">
    <source>
        <dbReference type="ARBA" id="ARBA00023065"/>
    </source>
</evidence>
<evidence type="ECO:0000259" key="18">
    <source>
        <dbReference type="SMART" id="SM00965"/>
    </source>
</evidence>
<keyword evidence="3 14" id="KW-0813">Transport</keyword>
<keyword evidence="13 14" id="KW-0998">Cell outer membrane</keyword>
<gene>
    <name evidence="19" type="ORF">NSP04_02695</name>
</gene>
<keyword evidence="12 19" id="KW-0675">Receptor</keyword>
<protein>
    <submittedName>
        <fullName evidence="19">TonB-dependent receptor</fullName>
    </submittedName>
</protein>
<dbReference type="InterPro" id="IPR036942">
    <property type="entry name" value="Beta-barrel_TonB_sf"/>
</dbReference>
<dbReference type="Proteomes" id="UP001165267">
    <property type="component" value="Unassembled WGS sequence"/>
</dbReference>
<evidence type="ECO:0000256" key="4">
    <source>
        <dbReference type="ARBA" id="ARBA00022452"/>
    </source>
</evidence>
<keyword evidence="4 14" id="KW-1134">Transmembrane beta strand</keyword>
<feature type="chain" id="PRO_5045248731" evidence="17">
    <location>
        <begin position="27"/>
        <end position="811"/>
    </location>
</feature>
<keyword evidence="10 15" id="KW-0798">TonB box</keyword>
<dbReference type="PANTHER" id="PTHR30069">
    <property type="entry name" value="TONB-DEPENDENT OUTER MEMBRANE RECEPTOR"/>
    <property type="match status" value="1"/>
</dbReference>
<evidence type="ECO:0000256" key="11">
    <source>
        <dbReference type="ARBA" id="ARBA00023136"/>
    </source>
</evidence>
<evidence type="ECO:0000256" key="7">
    <source>
        <dbReference type="ARBA" id="ARBA00022729"/>
    </source>
</evidence>
<proteinExistence type="inferred from homology"/>
<keyword evidence="20" id="KW-1185">Reference proteome</keyword>
<evidence type="ECO:0000256" key="15">
    <source>
        <dbReference type="RuleBase" id="RU003357"/>
    </source>
</evidence>
<comment type="similarity">
    <text evidence="2 14 15">Belongs to the TonB-dependent receptor family.</text>
</comment>
<dbReference type="InterPro" id="IPR039426">
    <property type="entry name" value="TonB-dep_rcpt-like"/>
</dbReference>
<dbReference type="Pfam" id="PF00593">
    <property type="entry name" value="TonB_dep_Rec_b-barrel"/>
    <property type="match status" value="1"/>
</dbReference>
<keyword evidence="6 14" id="KW-0812">Transmembrane</keyword>
<dbReference type="Gene3D" id="2.40.170.20">
    <property type="entry name" value="TonB-dependent receptor, beta-barrel domain"/>
    <property type="match status" value="1"/>
</dbReference>
<evidence type="ECO:0000256" key="5">
    <source>
        <dbReference type="ARBA" id="ARBA00022496"/>
    </source>
</evidence>
<keyword evidence="7 17" id="KW-0732">Signal</keyword>
<name>A0ABT1XE55_9BURK</name>
<dbReference type="SMART" id="SM00965">
    <property type="entry name" value="STN"/>
    <property type="match status" value="1"/>
</dbReference>
<feature type="domain" description="Secretin/TonB short N-terminal" evidence="18">
    <location>
        <begin position="57"/>
        <end position="107"/>
    </location>
</feature>
<dbReference type="Gene3D" id="2.170.130.10">
    <property type="entry name" value="TonB-dependent receptor, plug domain"/>
    <property type="match status" value="1"/>
</dbReference>
<dbReference type="EMBL" id="JANKHG010000014">
    <property type="protein sequence ID" value="MCR2745553.1"/>
    <property type="molecule type" value="Genomic_DNA"/>
</dbReference>
<dbReference type="InterPro" id="IPR012910">
    <property type="entry name" value="Plug_dom"/>
</dbReference>